<reference evidence="3 4" key="2">
    <citation type="submission" date="2024-07" db="EMBL/GenBank/DDBJ databases">
        <authorList>
            <person name="Akdeniz Z."/>
        </authorList>
    </citation>
    <scope>NUCLEOTIDE SEQUENCE [LARGE SCALE GENOMIC DNA]</scope>
</reference>
<keyword evidence="1" id="KW-0812">Transmembrane</keyword>
<sequence>MLCVQTFQLNCFAMNSTVIFDKQSGKLYFKAWLKPSLPLLEKTTCLSLINLVYQTKINIGDAVFASIQQIYQPNIPIDLSLSCVQGYELQCTFINIKLFKIANFQLNFLTSDYTIQGTAGKFQMLWYDRTKCFKNNSITFSLQSGQEYMLLHYNNPQNCVIRPDDNDIQFKFIQNDNILDTRIISMVQLLSDGNISSLNDYTQSLTSFKLDCRESGVLNNDCLNFVTKFIYDDLAKNSQNMLSSYFVTKDSITYKYFQTVVLYFNIYRPNFNDGCFSQVSLTIFHQMIQLTALPGPLTNCSNTLFEQYFPHTTIRSVIGVSAKDDHSESQQKLTKLYNNSFPYGTVIDTFISCSQFEESAECIEILKEIYGMPDNSSVVMTHYFQAADGSFVQKLSFPVVFEHSLFDQIDIQIFDKELCLIVKIATKLGMQQMLSTTIFLTNGITSQTVQQDILFKASTSEYCFKLENNQFKQFSKFSPDIISAIISYESGKIPAESIKFYTKPVNVQFMWVPILINAILCVISVYLLQKCGCL</sequence>
<gene>
    <name evidence="2" type="ORF">HINF_LOCUS2185</name>
    <name evidence="3" type="ORF">HINF_LOCUS44827</name>
</gene>
<dbReference type="AlphaFoldDB" id="A0AA86N842"/>
<keyword evidence="4" id="KW-1185">Reference proteome</keyword>
<comment type="caution">
    <text evidence="2">The sequence shown here is derived from an EMBL/GenBank/DDBJ whole genome shotgun (WGS) entry which is preliminary data.</text>
</comment>
<keyword evidence="1" id="KW-0472">Membrane</keyword>
<evidence type="ECO:0008006" key="5">
    <source>
        <dbReference type="Google" id="ProtNLM"/>
    </source>
</evidence>
<evidence type="ECO:0000313" key="2">
    <source>
        <dbReference type="EMBL" id="CAI9914540.1"/>
    </source>
</evidence>
<dbReference type="Proteomes" id="UP001642409">
    <property type="component" value="Unassembled WGS sequence"/>
</dbReference>
<keyword evidence="1" id="KW-1133">Transmembrane helix</keyword>
<name>A0AA86N842_9EUKA</name>
<organism evidence="2">
    <name type="scientific">Hexamita inflata</name>
    <dbReference type="NCBI Taxonomy" id="28002"/>
    <lineage>
        <taxon>Eukaryota</taxon>
        <taxon>Metamonada</taxon>
        <taxon>Diplomonadida</taxon>
        <taxon>Hexamitidae</taxon>
        <taxon>Hexamitinae</taxon>
        <taxon>Hexamita</taxon>
    </lineage>
</organism>
<dbReference type="EMBL" id="CATOUU010000052">
    <property type="protein sequence ID" value="CAI9914540.1"/>
    <property type="molecule type" value="Genomic_DNA"/>
</dbReference>
<protein>
    <recommendedName>
        <fullName evidence="5">Transmembrane protein</fullName>
    </recommendedName>
</protein>
<proteinExistence type="predicted"/>
<evidence type="ECO:0000256" key="1">
    <source>
        <dbReference type="SAM" id="Phobius"/>
    </source>
</evidence>
<reference evidence="2" key="1">
    <citation type="submission" date="2023-06" db="EMBL/GenBank/DDBJ databases">
        <authorList>
            <person name="Kurt Z."/>
        </authorList>
    </citation>
    <scope>NUCLEOTIDE SEQUENCE</scope>
</reference>
<accession>A0AA86N842</accession>
<dbReference type="EMBL" id="CAXDID020000192">
    <property type="protein sequence ID" value="CAL6052393.1"/>
    <property type="molecule type" value="Genomic_DNA"/>
</dbReference>
<evidence type="ECO:0000313" key="4">
    <source>
        <dbReference type="Proteomes" id="UP001642409"/>
    </source>
</evidence>
<feature type="transmembrane region" description="Helical" evidence="1">
    <location>
        <begin position="509"/>
        <end position="528"/>
    </location>
</feature>
<evidence type="ECO:0000313" key="3">
    <source>
        <dbReference type="EMBL" id="CAL6052393.1"/>
    </source>
</evidence>